<evidence type="ECO:0000256" key="1">
    <source>
        <dbReference type="SAM" id="MobiDB-lite"/>
    </source>
</evidence>
<organism evidence="3">
    <name type="scientific">Tetraselmis sp. GSL018</name>
    <dbReference type="NCBI Taxonomy" id="582737"/>
    <lineage>
        <taxon>Eukaryota</taxon>
        <taxon>Viridiplantae</taxon>
        <taxon>Chlorophyta</taxon>
        <taxon>core chlorophytes</taxon>
        <taxon>Chlorodendrophyceae</taxon>
        <taxon>Chlorodendrales</taxon>
        <taxon>Chlorodendraceae</taxon>
        <taxon>Tetraselmis</taxon>
    </lineage>
</organism>
<dbReference type="AlphaFoldDB" id="A0A061S3N5"/>
<reference evidence="3" key="1">
    <citation type="submission" date="2014-05" db="EMBL/GenBank/DDBJ databases">
        <title>The transcriptome of the halophilic microalga Tetraselmis sp. GSL018 isolated from the Great Salt Lake, Utah.</title>
        <authorList>
            <person name="Jinkerson R.E."/>
            <person name="D'Adamo S."/>
            <person name="Posewitz M.C."/>
        </authorList>
    </citation>
    <scope>NUCLEOTIDE SEQUENCE</scope>
    <source>
        <strain evidence="3">GSL018</strain>
    </source>
</reference>
<proteinExistence type="predicted"/>
<feature type="compositionally biased region" description="Polar residues" evidence="1">
    <location>
        <begin position="16"/>
        <end position="25"/>
    </location>
</feature>
<name>A0A061S3N5_9CHLO</name>
<accession>A0A061S3N5</accession>
<sequence>MSVFVRSLQGHKASCSPGNCGSNSARLPAPRHKTGRLFKSEKLSQKTWKTKFSLCASTSSGETESASKTSNRPSAEGRMTYRPESFDELVEDACNSIQAGFQDGLKYMEVEFPPLPGQVDGYKGASDMFIDANIQLALKGAQLLTEGGTKRVHVLLPDDVEYERASTKFSSALDMEPNVSMGYLTEKEWKFRLTLKGLGLGASNAMYDSPSSKENERKTSEAAEKADLFIVINASAIELLEVEKYSKSQAGDRPIVLWNLELDTLRADLGLLGFPPRELQFRFLCQFKPVFYIRQRDYSKTVSVAPYILNYSGALFREYPGPWQVMLKQDSGELACIAERRERYTLSEAKEEMMETMGLNTEEQGSAMAFLRRGYKVATWWEENVAAQVSNNWRE</sequence>
<dbReference type="EMBL" id="GBEZ01005549">
    <property type="protein sequence ID" value="JAC79772.1"/>
    <property type="molecule type" value="Transcribed_RNA"/>
</dbReference>
<feature type="region of interest" description="Disordered" evidence="1">
    <location>
        <begin position="6"/>
        <end position="35"/>
    </location>
</feature>
<feature type="region of interest" description="Disordered" evidence="1">
    <location>
        <begin position="60"/>
        <end position="79"/>
    </location>
</feature>
<evidence type="ECO:0000313" key="3">
    <source>
        <dbReference type="EMBL" id="JAC79772.1"/>
    </source>
</evidence>
<protein>
    <submittedName>
        <fullName evidence="3">Low psii accumulation 3 isoform protein</fullName>
    </submittedName>
</protein>
<dbReference type="InterPro" id="IPR044687">
    <property type="entry name" value="LPA3"/>
</dbReference>
<dbReference type="PANTHER" id="PTHR34051:SF2">
    <property type="entry name" value="PROTEIN LPA3"/>
    <property type="match status" value="1"/>
</dbReference>
<dbReference type="Pfam" id="PF09353">
    <property type="entry name" value="DUF1995"/>
    <property type="match status" value="1"/>
</dbReference>
<feature type="compositionally biased region" description="Low complexity" evidence="1">
    <location>
        <begin position="60"/>
        <end position="70"/>
    </location>
</feature>
<dbReference type="InterPro" id="IPR018962">
    <property type="entry name" value="DUF1995"/>
</dbReference>
<gene>
    <name evidence="3" type="ORF">TSPGSL018_11862</name>
</gene>
<dbReference type="PANTHER" id="PTHR34051">
    <property type="entry name" value="PROTEIN LOW PSII ACCUMULATION 3, CHLOROPLASTIC"/>
    <property type="match status" value="1"/>
</dbReference>
<feature type="domain" description="DUF1995" evidence="2">
    <location>
        <begin position="83"/>
        <end position="350"/>
    </location>
</feature>
<evidence type="ECO:0000259" key="2">
    <source>
        <dbReference type="Pfam" id="PF09353"/>
    </source>
</evidence>